<evidence type="ECO:0000313" key="1">
    <source>
        <dbReference type="EMBL" id="MDA0177548.1"/>
    </source>
</evidence>
<sequence>MKNNLSVVVCFVLLISTFSCKNKVEKKTITYEVTPEFCAQIKKPEVHFTSEIPENLQIERPKPGKKSFSYGMFQKKNSDSIVVQMYSYGYINADSLTLKTTGKTFFSQIQSLLESGGYKMSQSKIDNVNFDNNNYLALQAIGNINGKNDPSFIGTYHFNIILKPNPYKNTHIIMIMAARDDQSISSFEDFKDQLDISTIWNSFTYLD</sequence>
<comment type="caution">
    <text evidence="1">The sequence shown here is derived from an EMBL/GenBank/DDBJ whole genome shotgun (WGS) entry which is preliminary data.</text>
</comment>
<evidence type="ECO:0000313" key="2">
    <source>
        <dbReference type="Proteomes" id="UP001149142"/>
    </source>
</evidence>
<dbReference type="Proteomes" id="UP001149142">
    <property type="component" value="Unassembled WGS sequence"/>
</dbReference>
<dbReference type="EMBL" id="JAPFGC010000002">
    <property type="protein sequence ID" value="MDA0177548.1"/>
    <property type="molecule type" value="Genomic_DNA"/>
</dbReference>
<name>A0ABT4S0F2_9FLAO</name>
<evidence type="ECO:0008006" key="3">
    <source>
        <dbReference type="Google" id="ProtNLM"/>
    </source>
</evidence>
<accession>A0ABT4S0F2</accession>
<keyword evidence="2" id="KW-1185">Reference proteome</keyword>
<gene>
    <name evidence="1" type="ORF">OOZ35_08605</name>
</gene>
<organism evidence="1 2">
    <name type="scientific">Mesoflavibacter profundi</name>
    <dbReference type="NCBI Taxonomy" id="2708110"/>
    <lineage>
        <taxon>Bacteria</taxon>
        <taxon>Pseudomonadati</taxon>
        <taxon>Bacteroidota</taxon>
        <taxon>Flavobacteriia</taxon>
        <taxon>Flavobacteriales</taxon>
        <taxon>Flavobacteriaceae</taxon>
        <taxon>Mesoflavibacter</taxon>
    </lineage>
</organism>
<proteinExistence type="predicted"/>
<reference evidence="1" key="1">
    <citation type="submission" date="2022-11" db="EMBL/GenBank/DDBJ databases">
        <title>Refractory cell wall polysaccharides provide important carbon source for microbial heterotrophs in the hadal ocean.</title>
        <authorList>
            <person name="Zhu X."/>
        </authorList>
    </citation>
    <scope>NUCLEOTIDE SEQUENCE</scope>
    <source>
        <strain evidence="1">MTRN7</strain>
    </source>
</reference>
<dbReference type="RefSeq" id="WP_106686875.1">
    <property type="nucleotide sequence ID" value="NZ_CP061703.1"/>
</dbReference>
<protein>
    <recommendedName>
        <fullName evidence="3">Lipoprotein</fullName>
    </recommendedName>
</protein>
<dbReference type="PROSITE" id="PS51257">
    <property type="entry name" value="PROKAR_LIPOPROTEIN"/>
    <property type="match status" value="1"/>
</dbReference>